<evidence type="ECO:0000313" key="2">
    <source>
        <dbReference type="Proteomes" id="UP000663505"/>
    </source>
</evidence>
<organism evidence="1 2">
    <name type="scientific">Alicyclobacillus mengziensis</name>
    <dbReference type="NCBI Taxonomy" id="2931921"/>
    <lineage>
        <taxon>Bacteria</taxon>
        <taxon>Bacillati</taxon>
        <taxon>Bacillota</taxon>
        <taxon>Bacilli</taxon>
        <taxon>Bacillales</taxon>
        <taxon>Alicyclobacillaceae</taxon>
        <taxon>Alicyclobacillus</taxon>
    </lineage>
</organism>
<dbReference type="Proteomes" id="UP000663505">
    <property type="component" value="Chromosome"/>
</dbReference>
<reference evidence="1 2" key="1">
    <citation type="submission" date="2021-02" db="EMBL/GenBank/DDBJ databases">
        <title>Alicyclobacillus curvatus sp. nov. and Alicyclobacillus mengziensis sp. nov., two acidophilic bacteria isolated from acid mine drainage.</title>
        <authorList>
            <person name="Huang Y."/>
        </authorList>
    </citation>
    <scope>NUCLEOTIDE SEQUENCE [LARGE SCALE GENOMIC DNA]</scope>
    <source>
        <strain evidence="1 2">S30H14</strain>
    </source>
</reference>
<protein>
    <submittedName>
        <fullName evidence="1">Uncharacterized protein</fullName>
    </submittedName>
</protein>
<proteinExistence type="predicted"/>
<accession>A0A9X7VXK3</accession>
<dbReference type="AlphaFoldDB" id="A0A9X7VXK3"/>
<name>A0A9X7VXK3_9BACL</name>
<dbReference type="EMBL" id="CP071182">
    <property type="protein sequence ID" value="QSO46732.1"/>
    <property type="molecule type" value="Genomic_DNA"/>
</dbReference>
<keyword evidence="2" id="KW-1185">Reference proteome</keyword>
<dbReference type="RefSeq" id="WP_206656096.1">
    <property type="nucleotide sequence ID" value="NZ_CP071182.1"/>
</dbReference>
<evidence type="ECO:0000313" key="1">
    <source>
        <dbReference type="EMBL" id="QSO46732.1"/>
    </source>
</evidence>
<gene>
    <name evidence="1" type="ORF">JZ786_20180</name>
</gene>
<sequence>MGRSTTSKLQRQEERRILEEYHKVVTEEALEPLWESFVAWKEGTLPYDELTERIHLFHKTNQEIYKDFNYTERYLLVLYAKMKLGRLTDQDYTQYGAILDRWKYDEEVD</sequence>
<dbReference type="KEGG" id="afx:JZ786_20180"/>